<keyword evidence="4" id="KW-0249">Electron transport</keyword>
<feature type="binding site" description="axial binding residue" evidence="6">
    <location>
        <position position="94"/>
    </location>
    <ligand>
        <name>heme c</name>
        <dbReference type="ChEBI" id="CHEBI:61717"/>
        <label>1</label>
    </ligand>
    <ligandPart>
        <name>Fe</name>
        <dbReference type="ChEBI" id="CHEBI:18248"/>
    </ligandPart>
</feature>
<feature type="binding site" description="axial binding residue" evidence="6">
    <location>
        <position position="71"/>
    </location>
    <ligand>
        <name>heme c</name>
        <dbReference type="ChEBI" id="CHEBI:61717"/>
        <label>1</label>
    </ligand>
    <ligandPart>
        <name>Fe</name>
        <dbReference type="ChEBI" id="CHEBI:18248"/>
    </ligandPart>
</feature>
<dbReference type="EMBL" id="AP013035">
    <property type="protein sequence ID" value="BAT70945.1"/>
    <property type="molecule type" value="Genomic_DNA"/>
</dbReference>
<evidence type="ECO:0000256" key="1">
    <source>
        <dbReference type="ARBA" id="ARBA00022448"/>
    </source>
</evidence>
<evidence type="ECO:0000313" key="9">
    <source>
        <dbReference type="EMBL" id="BAT70945.1"/>
    </source>
</evidence>
<feature type="binding site" description="axial binding residue" evidence="6">
    <location>
        <position position="113"/>
    </location>
    <ligand>
        <name>heme c</name>
        <dbReference type="ChEBI" id="CHEBI:61717"/>
        <label>1</label>
    </ligand>
    <ligandPart>
        <name>Fe</name>
        <dbReference type="ChEBI" id="CHEBI:18248"/>
    </ligandPart>
</feature>
<feature type="binding site" description="axial binding residue" evidence="6">
    <location>
        <position position="74"/>
    </location>
    <ligand>
        <name>heme c</name>
        <dbReference type="ChEBI" id="CHEBI:61717"/>
        <label>1</label>
    </ligand>
    <ligandPart>
        <name>Fe</name>
        <dbReference type="ChEBI" id="CHEBI:18248"/>
    </ligandPart>
</feature>
<reference evidence="10" key="1">
    <citation type="journal article" date="2018" name="Science">
        <title>A primordial and reversible TCA cycle in a facultatively chemolithoautotrophic thermophile.</title>
        <authorList>
            <person name="Nunoura T."/>
            <person name="Chikaraishi Y."/>
            <person name="Izaki R."/>
            <person name="Suwa T."/>
            <person name="Sato T."/>
            <person name="Harada T."/>
            <person name="Mori K."/>
            <person name="Kato Y."/>
            <person name="Miyazaki M."/>
            <person name="Shimamura S."/>
            <person name="Yanagawa K."/>
            <person name="Shuto A."/>
            <person name="Ohkouchi N."/>
            <person name="Fujita N."/>
            <person name="Takaki Y."/>
            <person name="Atomi H."/>
            <person name="Takai K."/>
        </authorList>
    </citation>
    <scope>NUCLEOTIDE SEQUENCE [LARGE SCALE GENOMIC DNA]</scope>
    <source>
        <strain evidence="10">DSM 17441 / JCM 13301 / NBRC 103674 / ABI70S6</strain>
    </source>
</reference>
<comment type="cofactor">
    <cofactor evidence="6">
        <name>heme c</name>
        <dbReference type="ChEBI" id="CHEBI:61717"/>
    </cofactor>
    <text evidence="6">Binds 4 heme c groups covalently per monomer.</text>
</comment>
<dbReference type="RefSeq" id="WP_068548715.1">
    <property type="nucleotide sequence ID" value="NZ_AP013035.1"/>
</dbReference>
<organism evidence="9 10">
    <name type="scientific">Thermosulfidibacter takaii (strain DSM 17441 / JCM 13301 / NBRC 103674 / ABI70S6)</name>
    <dbReference type="NCBI Taxonomy" id="1298851"/>
    <lineage>
        <taxon>Bacteria</taxon>
        <taxon>Pseudomonadati</taxon>
        <taxon>Thermosulfidibacterota</taxon>
        <taxon>Thermosulfidibacteria</taxon>
        <taxon>Thermosulfidibacterales</taxon>
        <taxon>Thermosulfidibacteraceae</taxon>
    </lineage>
</organism>
<dbReference type="STRING" id="1298851.TST_0135"/>
<feature type="binding site" description="axial binding residue" evidence="6">
    <location>
        <position position="55"/>
    </location>
    <ligand>
        <name>heme c</name>
        <dbReference type="ChEBI" id="CHEBI:61717"/>
        <label>1</label>
    </ligand>
    <ligandPart>
        <name>Fe</name>
        <dbReference type="ChEBI" id="CHEBI:18248"/>
    </ligandPart>
</feature>
<dbReference type="CDD" id="cd08168">
    <property type="entry name" value="Cytochrom_C3"/>
    <property type="match status" value="1"/>
</dbReference>
<sequence length="119" mass="12746">MRKWLAGFLGLAFVVVTAIAIAAPPSTVTIDKCQKRKAGVPFNHAAHVERVNKNCAVCHHKWSGEGEPKPCFACHGCKKKGEAPKAMKAFHKNCKGCHKAAKKKGNVNAPTSCKGCHKG</sequence>
<feature type="binding site" description="covalent" evidence="6">
    <location>
        <position position="117"/>
    </location>
    <ligand>
        <name>heme c</name>
        <dbReference type="ChEBI" id="CHEBI:61717"/>
        <label>3</label>
    </ligand>
</feature>
<dbReference type="Proteomes" id="UP000063234">
    <property type="component" value="Chromosome"/>
</dbReference>
<protein>
    <recommendedName>
        <fullName evidence="8">Class III cytochrome C domain-containing protein</fullName>
    </recommendedName>
</protein>
<dbReference type="OrthoDB" id="5418612at2"/>
<dbReference type="Pfam" id="PF02085">
    <property type="entry name" value="Cytochrom_CIII"/>
    <property type="match status" value="1"/>
</dbReference>
<name>A0A0S3QRP0_THET7</name>
<evidence type="ECO:0000256" key="3">
    <source>
        <dbReference type="ARBA" id="ARBA00022723"/>
    </source>
</evidence>
<feature type="binding site" description="axial binding residue" evidence="6">
    <location>
        <position position="97"/>
    </location>
    <ligand>
        <name>heme c</name>
        <dbReference type="ChEBI" id="CHEBI:61717"/>
        <label>1</label>
    </ligand>
    <ligandPart>
        <name>Fe</name>
        <dbReference type="ChEBI" id="CHEBI:18248"/>
    </ligandPart>
</feature>
<feature type="chain" id="PRO_5006616362" description="Class III cytochrome C domain-containing protein" evidence="7">
    <location>
        <begin position="23"/>
        <end position="119"/>
    </location>
</feature>
<feature type="domain" description="Class III cytochrome C" evidence="8">
    <location>
        <begin position="33"/>
        <end position="117"/>
    </location>
</feature>
<dbReference type="GO" id="GO:0009055">
    <property type="term" value="F:electron transfer activity"/>
    <property type="evidence" value="ECO:0007669"/>
    <property type="project" value="InterPro"/>
</dbReference>
<dbReference type="InterPro" id="IPR002322">
    <property type="entry name" value="Cyt_c_III"/>
</dbReference>
<keyword evidence="3 6" id="KW-0479">Metal-binding</keyword>
<evidence type="ECO:0000256" key="5">
    <source>
        <dbReference type="ARBA" id="ARBA00023004"/>
    </source>
</evidence>
<proteinExistence type="predicted"/>
<keyword evidence="7" id="KW-0732">Signal</keyword>
<evidence type="ECO:0000256" key="6">
    <source>
        <dbReference type="PIRSR" id="PIRSR602322-1"/>
    </source>
</evidence>
<feature type="signal peptide" evidence="7">
    <location>
        <begin position="1"/>
        <end position="22"/>
    </location>
</feature>
<dbReference type="PRINTS" id="PR00609">
    <property type="entry name" value="CYTOCHROMEC3"/>
</dbReference>
<feature type="binding site" description="axial binding residue" evidence="6">
    <location>
        <position position="47"/>
    </location>
    <ligand>
        <name>heme c</name>
        <dbReference type="ChEBI" id="CHEBI:61717"/>
        <label>1</label>
    </ligand>
    <ligandPart>
        <name>Fe</name>
        <dbReference type="ChEBI" id="CHEBI:18248"/>
    </ligandPart>
</feature>
<dbReference type="GO" id="GO:0020037">
    <property type="term" value="F:heme binding"/>
    <property type="evidence" value="ECO:0007669"/>
    <property type="project" value="InterPro"/>
</dbReference>
<keyword evidence="1" id="KW-0813">Transport</keyword>
<dbReference type="Gene3D" id="3.90.10.10">
    <property type="entry name" value="Cytochrome C3"/>
    <property type="match status" value="1"/>
</dbReference>
<dbReference type="InterPro" id="IPR036280">
    <property type="entry name" value="Multihaem_cyt_sf"/>
</dbReference>
<gene>
    <name evidence="9" type="ORF">TST_0135</name>
</gene>
<feature type="binding site" description="axial binding residue" evidence="6">
    <location>
        <position position="75"/>
    </location>
    <ligand>
        <name>heme c</name>
        <dbReference type="ChEBI" id="CHEBI:61717"/>
        <label>1</label>
    </ligand>
    <ligandPart>
        <name>Fe</name>
        <dbReference type="ChEBI" id="CHEBI:18248"/>
    </ligandPart>
</feature>
<keyword evidence="5 6" id="KW-0408">Iron</keyword>
<dbReference type="SUPFAM" id="SSF48695">
    <property type="entry name" value="Multiheme cytochromes"/>
    <property type="match status" value="1"/>
</dbReference>
<feature type="binding site" description="axial binding residue" evidence="6">
    <location>
        <position position="59"/>
    </location>
    <ligand>
        <name>heme c</name>
        <dbReference type="ChEBI" id="CHEBI:61717"/>
        <label>1</label>
    </ligand>
    <ligandPart>
        <name>Fe</name>
        <dbReference type="ChEBI" id="CHEBI:18248"/>
    </ligandPart>
</feature>
<feature type="binding site" description="axial binding residue" evidence="6">
    <location>
        <position position="44"/>
    </location>
    <ligand>
        <name>heme c</name>
        <dbReference type="ChEBI" id="CHEBI:61717"/>
        <label>1</label>
    </ligand>
    <ligandPart>
        <name>Fe</name>
        <dbReference type="ChEBI" id="CHEBI:18248"/>
    </ligandPart>
</feature>
<evidence type="ECO:0000259" key="8">
    <source>
        <dbReference type="Pfam" id="PF02085"/>
    </source>
</evidence>
<dbReference type="GO" id="GO:0046872">
    <property type="term" value="F:metal ion binding"/>
    <property type="evidence" value="ECO:0007669"/>
    <property type="project" value="UniProtKB-KW"/>
</dbReference>
<feature type="binding site" description="axial binding residue" evidence="6">
    <location>
        <position position="98"/>
    </location>
    <ligand>
        <name>heme c</name>
        <dbReference type="ChEBI" id="CHEBI:61717"/>
        <label>1</label>
    </ligand>
    <ligandPart>
        <name>Fe</name>
        <dbReference type="ChEBI" id="CHEBI:18248"/>
    </ligandPart>
</feature>
<evidence type="ECO:0000256" key="4">
    <source>
        <dbReference type="ARBA" id="ARBA00022982"/>
    </source>
</evidence>
<dbReference type="InterPro" id="IPR020942">
    <property type="entry name" value="Cyt_c_III_dom"/>
</dbReference>
<accession>A0A0S3QRP0</accession>
<feature type="binding site" description="axial binding residue" evidence="6">
    <location>
        <position position="58"/>
    </location>
    <ligand>
        <name>heme c</name>
        <dbReference type="ChEBI" id="CHEBI:61717"/>
        <label>1</label>
    </ligand>
    <ligandPart>
        <name>Fe</name>
        <dbReference type="ChEBI" id="CHEBI:18248"/>
    </ligandPart>
</feature>
<evidence type="ECO:0000256" key="2">
    <source>
        <dbReference type="ARBA" id="ARBA00022617"/>
    </source>
</evidence>
<keyword evidence="10" id="KW-1185">Reference proteome</keyword>
<keyword evidence="2 6" id="KW-0349">Heme</keyword>
<feature type="binding site" description="axial binding residue" evidence="6">
    <location>
        <position position="60"/>
    </location>
    <ligand>
        <name>heme c</name>
        <dbReference type="ChEBI" id="CHEBI:61717"/>
        <label>1</label>
    </ligand>
    <ligandPart>
        <name>Fe</name>
        <dbReference type="ChEBI" id="CHEBI:18248"/>
    </ligandPart>
</feature>
<evidence type="ECO:0000256" key="7">
    <source>
        <dbReference type="SAM" id="SignalP"/>
    </source>
</evidence>
<dbReference type="KEGG" id="ttk:TST_0135"/>
<dbReference type="AlphaFoldDB" id="A0A0S3QRP0"/>
<feature type="binding site" description="axial binding residue" evidence="6">
    <location>
        <position position="116"/>
    </location>
    <ligand>
        <name>heme c</name>
        <dbReference type="ChEBI" id="CHEBI:61717"/>
        <label>1</label>
    </ligand>
    <ligandPart>
        <name>Fe</name>
        <dbReference type="ChEBI" id="CHEBI:18248"/>
    </ligandPart>
</feature>
<evidence type="ECO:0000313" key="10">
    <source>
        <dbReference type="Proteomes" id="UP000063234"/>
    </source>
</evidence>